<protein>
    <submittedName>
        <fullName evidence="1">Uncharacterized protein</fullName>
    </submittedName>
</protein>
<accession>A0ABX0HJE7</accession>
<evidence type="ECO:0000313" key="2">
    <source>
        <dbReference type="Proteomes" id="UP000818603"/>
    </source>
</evidence>
<gene>
    <name evidence="1" type="ORF">FF098_002235</name>
</gene>
<organism evidence="1 2">
    <name type="scientific">Aquisalinus luteolus</name>
    <dbReference type="NCBI Taxonomy" id="1566827"/>
    <lineage>
        <taxon>Bacteria</taxon>
        <taxon>Pseudomonadati</taxon>
        <taxon>Pseudomonadota</taxon>
        <taxon>Alphaproteobacteria</taxon>
        <taxon>Parvularculales</taxon>
        <taxon>Parvularculaceae</taxon>
        <taxon>Aquisalinus</taxon>
    </lineage>
</organism>
<dbReference type="InterPro" id="IPR015943">
    <property type="entry name" value="WD40/YVTN_repeat-like_dom_sf"/>
</dbReference>
<reference evidence="1 2" key="1">
    <citation type="submission" date="2020-02" db="EMBL/GenBank/DDBJ databases">
        <title>Genome sequence of Parvularcula flava strain NH6-79.</title>
        <authorList>
            <person name="Abdul Karim M.H."/>
            <person name="Lam M.Q."/>
            <person name="Chen S.J."/>
            <person name="Yahya A."/>
            <person name="Shahir S."/>
            <person name="Shamsir M.S."/>
            <person name="Chong C.S."/>
        </authorList>
    </citation>
    <scope>NUCLEOTIDE SEQUENCE [LARGE SCALE GENOMIC DNA]</scope>
    <source>
        <strain evidence="1 2">NH6-79</strain>
    </source>
</reference>
<dbReference type="EMBL" id="VCJR02000001">
    <property type="protein sequence ID" value="NHK26725.1"/>
    <property type="molecule type" value="Genomic_DNA"/>
</dbReference>
<dbReference type="SUPFAM" id="SSF50998">
    <property type="entry name" value="Quinoprotein alcohol dehydrogenase-like"/>
    <property type="match status" value="1"/>
</dbReference>
<sequence length="415" mass="45512">MAGADAMRCVAIVASMLLASCATRYELPPPVPLASVFEPYSVGSVTLDEYCEEVFIPGSPDGSNTIEERCQIRIDFVDKGLLLEDRQSVYIYDPQGDKIIWEVSRGDLPVGYIPGQVDLTGKYLLLDTYGYRDDIMVDLRDGKVVEMTSATASYTPVPSRLTSEWLRTLSRRQDADDFEIAGPHGSKLFGTWANGEDVWIGPVAITSDGSKAIWVMGRPEAFRMASFRGQAIEWSREIALAAPHSIESLIGAMAVTPDDRVLALRDKGQMRLFDMRTGTALSEPVECRSLRLAGRRFAVDCLSYFQSDYRMLGDGVQQAVNNQQPWVIQKSTASEAGITATVEYRTVDADHDARRLMLYETRTGSVLSSVPLEQRLPEGLGAVDIALSADGSLLAVNDTSGVVFVLDVSRVVGEE</sequence>
<comment type="caution">
    <text evidence="1">The sequence shown here is derived from an EMBL/GenBank/DDBJ whole genome shotgun (WGS) entry which is preliminary data.</text>
</comment>
<keyword evidence="2" id="KW-1185">Reference proteome</keyword>
<dbReference type="Gene3D" id="2.130.10.10">
    <property type="entry name" value="YVTN repeat-like/Quinoprotein amine dehydrogenase"/>
    <property type="match status" value="1"/>
</dbReference>
<name>A0ABX0HJE7_9PROT</name>
<dbReference type="Proteomes" id="UP000818603">
    <property type="component" value="Unassembled WGS sequence"/>
</dbReference>
<dbReference type="RefSeq" id="WP_155136773.1">
    <property type="nucleotide sequence ID" value="NZ_BMGZ01000001.1"/>
</dbReference>
<proteinExistence type="predicted"/>
<dbReference type="InterPro" id="IPR011047">
    <property type="entry name" value="Quinoprotein_ADH-like_sf"/>
</dbReference>
<evidence type="ECO:0000313" key="1">
    <source>
        <dbReference type="EMBL" id="NHK26725.1"/>
    </source>
</evidence>